<sequence length="426" mass="44168">MFANANANANATEPQSGHALARRLRPLQVGVALQNMLLWVPVEKMFMAQIGFDAAAIALVAAVYATVATALEVPFGILADRWSRTGMMILATLALAASSAVGGLSTTPAAYAGAAGLLGVFFALDSGTVESIIYDTVVEETGSGDGYERWIGRVHVVEATALVLSAVLGGLLAALTSARVTYFATVPLVTAAVIAFQRCREPRLHRHTERATFQRQALATVRALTTDRAVRPVALLTALTAVVTMMVFEFGPLWLVSLHAPAALYGPYWAALVSTGGLGGWLASRTRLDRLTLAIGISATLVLAAALPALSHTLPIVIAGQVLVALAAAMIGVRAGRLLHDAVGAHLRAGVSSGAGTLSWLIFLPVSVLFGQLSRGHGLQTAGLLIALLALPVVALLTHTARRPSPTTPAGHQAAEPTGEPMPTTG</sequence>
<feature type="transmembrane region" description="Helical" evidence="2">
    <location>
        <begin position="110"/>
        <end position="133"/>
    </location>
</feature>
<keyword evidence="2" id="KW-1133">Transmembrane helix</keyword>
<organism evidence="3 4">
    <name type="scientific">Parafrankia colletiae</name>
    <dbReference type="NCBI Taxonomy" id="573497"/>
    <lineage>
        <taxon>Bacteria</taxon>
        <taxon>Bacillati</taxon>
        <taxon>Actinomycetota</taxon>
        <taxon>Actinomycetes</taxon>
        <taxon>Frankiales</taxon>
        <taxon>Frankiaceae</taxon>
        <taxon>Parafrankia</taxon>
    </lineage>
</organism>
<protein>
    <recommendedName>
        <fullName evidence="5">MFS transporter</fullName>
    </recommendedName>
</protein>
<feature type="region of interest" description="Disordered" evidence="1">
    <location>
        <begin position="402"/>
        <end position="426"/>
    </location>
</feature>
<dbReference type="EMBL" id="MBLM01000149">
    <property type="protein sequence ID" value="OHV30827.1"/>
    <property type="molecule type" value="Genomic_DNA"/>
</dbReference>
<dbReference type="InterPro" id="IPR011701">
    <property type="entry name" value="MFS"/>
</dbReference>
<evidence type="ECO:0000313" key="4">
    <source>
        <dbReference type="Proteomes" id="UP000179627"/>
    </source>
</evidence>
<dbReference type="Proteomes" id="UP000179627">
    <property type="component" value="Unassembled WGS sequence"/>
</dbReference>
<feature type="transmembrane region" description="Helical" evidence="2">
    <location>
        <begin position="316"/>
        <end position="335"/>
    </location>
</feature>
<reference evidence="4" key="1">
    <citation type="submission" date="2016-07" db="EMBL/GenBank/DDBJ databases">
        <title>Sequence Frankia sp. strain CcI1.17.</title>
        <authorList>
            <person name="Ghodhbane-Gtari F."/>
            <person name="Swanson E."/>
            <person name="Gueddou A."/>
            <person name="Morris K."/>
            <person name="Hezbri K."/>
            <person name="Ktari A."/>
            <person name="Nouioui I."/>
            <person name="Abebe-Akele F."/>
            <person name="Simpson S."/>
            <person name="Thomas K."/>
            <person name="Gtari M."/>
            <person name="Tisa L.S."/>
            <person name="Hurst S."/>
        </authorList>
    </citation>
    <scope>NUCLEOTIDE SEQUENCE [LARGE SCALE GENOMIC DNA]</scope>
    <source>
        <strain evidence="4">Cc1.17</strain>
    </source>
</reference>
<comment type="caution">
    <text evidence="3">The sequence shown here is derived from an EMBL/GenBank/DDBJ whole genome shotgun (WGS) entry which is preliminary data.</text>
</comment>
<dbReference type="Pfam" id="PF07690">
    <property type="entry name" value="MFS_1"/>
    <property type="match status" value="1"/>
</dbReference>
<feature type="transmembrane region" description="Helical" evidence="2">
    <location>
        <begin position="233"/>
        <end position="255"/>
    </location>
</feature>
<feature type="transmembrane region" description="Helical" evidence="2">
    <location>
        <begin position="267"/>
        <end position="284"/>
    </location>
</feature>
<evidence type="ECO:0000256" key="1">
    <source>
        <dbReference type="SAM" id="MobiDB-lite"/>
    </source>
</evidence>
<dbReference type="InterPro" id="IPR036259">
    <property type="entry name" value="MFS_trans_sf"/>
</dbReference>
<dbReference type="Gene3D" id="1.20.1250.20">
    <property type="entry name" value="MFS general substrate transporter like domains"/>
    <property type="match status" value="1"/>
</dbReference>
<evidence type="ECO:0008006" key="5">
    <source>
        <dbReference type="Google" id="ProtNLM"/>
    </source>
</evidence>
<dbReference type="PANTHER" id="PTHR23530">
    <property type="entry name" value="TRANSPORT PROTEIN-RELATED"/>
    <property type="match status" value="1"/>
</dbReference>
<dbReference type="GO" id="GO:0022857">
    <property type="term" value="F:transmembrane transporter activity"/>
    <property type="evidence" value="ECO:0007669"/>
    <property type="project" value="InterPro"/>
</dbReference>
<dbReference type="PANTHER" id="PTHR23530:SF1">
    <property type="entry name" value="PERMEASE, MAJOR FACILITATOR SUPERFAMILY-RELATED"/>
    <property type="match status" value="1"/>
</dbReference>
<keyword evidence="2" id="KW-0472">Membrane</keyword>
<feature type="transmembrane region" description="Helical" evidence="2">
    <location>
        <begin position="291"/>
        <end position="310"/>
    </location>
</feature>
<evidence type="ECO:0000256" key="2">
    <source>
        <dbReference type="SAM" id="Phobius"/>
    </source>
</evidence>
<feature type="transmembrane region" description="Helical" evidence="2">
    <location>
        <begin position="347"/>
        <end position="371"/>
    </location>
</feature>
<dbReference type="InterPro" id="IPR053160">
    <property type="entry name" value="MFS_DHA3_Transporter"/>
</dbReference>
<dbReference type="RefSeq" id="WP_071088891.1">
    <property type="nucleotide sequence ID" value="NZ_MBLM01000149.1"/>
</dbReference>
<accession>A0A1S1QB17</accession>
<feature type="transmembrane region" description="Helical" evidence="2">
    <location>
        <begin position="46"/>
        <end position="73"/>
    </location>
</feature>
<keyword evidence="4" id="KW-1185">Reference proteome</keyword>
<gene>
    <name evidence="3" type="ORF">CC117_27280</name>
</gene>
<feature type="transmembrane region" description="Helical" evidence="2">
    <location>
        <begin position="85"/>
        <end position="104"/>
    </location>
</feature>
<evidence type="ECO:0000313" key="3">
    <source>
        <dbReference type="EMBL" id="OHV30827.1"/>
    </source>
</evidence>
<feature type="transmembrane region" description="Helical" evidence="2">
    <location>
        <begin position="154"/>
        <end position="174"/>
    </location>
</feature>
<dbReference type="AlphaFoldDB" id="A0A1S1QB17"/>
<dbReference type="OrthoDB" id="350307at2"/>
<feature type="transmembrane region" description="Helical" evidence="2">
    <location>
        <begin position="377"/>
        <end position="397"/>
    </location>
</feature>
<name>A0A1S1QB17_9ACTN</name>
<proteinExistence type="predicted"/>
<dbReference type="SUPFAM" id="SSF103473">
    <property type="entry name" value="MFS general substrate transporter"/>
    <property type="match status" value="1"/>
</dbReference>
<keyword evidence="2" id="KW-0812">Transmembrane</keyword>